<evidence type="ECO:0000256" key="1">
    <source>
        <dbReference type="SAM" id="MobiDB-lite"/>
    </source>
</evidence>
<evidence type="ECO:0000313" key="4">
    <source>
        <dbReference type="Proteomes" id="UP000007799"/>
    </source>
</evidence>
<dbReference type="KEGG" id="sre:PTSG_04107"/>
<dbReference type="SUPFAM" id="SSF109604">
    <property type="entry name" value="HD-domain/PDEase-like"/>
    <property type="match status" value="1"/>
</dbReference>
<dbReference type="InterPro" id="IPR006674">
    <property type="entry name" value="HD_domain"/>
</dbReference>
<keyword evidence="4" id="KW-1185">Reference proteome</keyword>
<dbReference type="eggNOG" id="KOG2681">
    <property type="taxonomic scope" value="Eukaryota"/>
</dbReference>
<dbReference type="InParanoid" id="F2U6L8"/>
<evidence type="ECO:0000259" key="2">
    <source>
        <dbReference type="PROSITE" id="PS51831"/>
    </source>
</evidence>
<feature type="region of interest" description="Disordered" evidence="1">
    <location>
        <begin position="192"/>
        <end position="233"/>
    </location>
</feature>
<dbReference type="GO" id="GO:0008832">
    <property type="term" value="F:dGTPase activity"/>
    <property type="evidence" value="ECO:0007669"/>
    <property type="project" value="TreeGrafter"/>
</dbReference>
<gene>
    <name evidence="3" type="ORF">PTSG_04107</name>
</gene>
<dbReference type="GeneID" id="16075582"/>
<dbReference type="AlphaFoldDB" id="F2U6L8"/>
<dbReference type="RefSeq" id="XP_004995004.1">
    <property type="nucleotide sequence ID" value="XM_004994947.1"/>
</dbReference>
<dbReference type="STRING" id="946362.F2U6L8"/>
<proteinExistence type="predicted"/>
<sequence>MSEAVFNDPVHGHIHVDPLCMAIINTPQFQRLRRLKQLGATNFVFPGATHTRFEHSVGVSWLAGELLDVLKQQENLKDLISEQDELCVKIAGLCHDLGHGPFSHLFDGWFMKEVNPGSTWTHEEASVEMFKHMIQANNLGPAMAARGLTDRDIIFILEAIYGRLPDHLLPTFSITHDGAPVLDGELSVVSQSSTTDTPPVAVSFGNNTTTTDTSRTSSDGDGDGDQPGEHMRYEGYRGRPLEKCFLYEIVGNKRNSIDCDKFDYFCRDEHQLGLHVSFDYRRLIRFVRVIDVQGVPALCFRDKEKSTIYDIFHTRNSLHRRAYQHKTCNIIEHMIVEALLQANDHIRLPGTGGRRVRISDAIHDMEAYTHLTDDILVLIEFSEKPELRKAQELLQRIYSRKLYKFIDQTQPQEGAFFKPADCHRIAEGIIACIDPTEAQVKLAPDDIVIHVVTLAFSQADGGVLEHVYFWSKHVPNRPLKLRQPEIGQLLPARMKDQYIRLYSKSDDAHVKVVLANAFSRWCQTNGCLLPLGRTTDGSFTPLPSPKSKRRAEAKRGAQGRTEVQPRKLAPSDDDHDDCHQ</sequence>
<dbReference type="Pfam" id="PF01966">
    <property type="entry name" value="HD"/>
    <property type="match status" value="1"/>
</dbReference>
<reference evidence="3" key="1">
    <citation type="submission" date="2009-08" db="EMBL/GenBank/DDBJ databases">
        <title>Annotation of Salpingoeca rosetta.</title>
        <authorList>
            <consortium name="The Broad Institute Genome Sequencing Platform"/>
            <person name="Russ C."/>
            <person name="Cuomo C."/>
            <person name="Burger G."/>
            <person name="Gray M.W."/>
            <person name="Holland P.W.H."/>
            <person name="King N."/>
            <person name="Lang F.B.F."/>
            <person name="Roger A.J."/>
            <person name="Ruiz-Trillo I."/>
            <person name="Young S.K."/>
            <person name="Zeng Q."/>
            <person name="Gargeya S."/>
            <person name="Alvarado L."/>
            <person name="Berlin A."/>
            <person name="Chapman S.B."/>
            <person name="Chen Z."/>
            <person name="Freedman E."/>
            <person name="Gellesch M."/>
            <person name="Goldberg J."/>
            <person name="Griggs A."/>
            <person name="Gujja S."/>
            <person name="Heilman E."/>
            <person name="Heiman D."/>
            <person name="Howarth C."/>
            <person name="Mehta T."/>
            <person name="Neiman D."/>
            <person name="Pearson M."/>
            <person name="Roberts A."/>
            <person name="Saif S."/>
            <person name="Shea T."/>
            <person name="Shenoy N."/>
            <person name="Sisk P."/>
            <person name="Stolte C."/>
            <person name="Sykes S."/>
            <person name="White J."/>
            <person name="Yandava C."/>
            <person name="Haas B."/>
            <person name="Nusbaum C."/>
            <person name="Birren B."/>
        </authorList>
    </citation>
    <scope>NUCLEOTIDE SEQUENCE [LARGE SCALE GENOMIC DNA]</scope>
    <source>
        <strain evidence="3">ATCC 50818</strain>
    </source>
</reference>
<dbReference type="SMART" id="SM00471">
    <property type="entry name" value="HDc"/>
    <property type="match status" value="1"/>
</dbReference>
<dbReference type="CDD" id="cd00077">
    <property type="entry name" value="HDc"/>
    <property type="match status" value="1"/>
</dbReference>
<accession>F2U6L8</accession>
<organism evidence="4">
    <name type="scientific">Salpingoeca rosetta (strain ATCC 50818 / BSB-021)</name>
    <dbReference type="NCBI Taxonomy" id="946362"/>
    <lineage>
        <taxon>Eukaryota</taxon>
        <taxon>Choanoflagellata</taxon>
        <taxon>Craspedida</taxon>
        <taxon>Salpingoecidae</taxon>
        <taxon>Salpingoeca</taxon>
    </lineage>
</organism>
<feature type="region of interest" description="Disordered" evidence="1">
    <location>
        <begin position="538"/>
        <end position="580"/>
    </location>
</feature>
<dbReference type="GO" id="GO:0005634">
    <property type="term" value="C:nucleus"/>
    <property type="evidence" value="ECO:0007669"/>
    <property type="project" value="TreeGrafter"/>
</dbReference>
<protein>
    <submittedName>
        <fullName evidence="3">SAM domain and HD domain-containing protein 1</fullName>
    </submittedName>
</protein>
<evidence type="ECO:0000313" key="3">
    <source>
        <dbReference type="EMBL" id="EGD83500.1"/>
    </source>
</evidence>
<dbReference type="Gene3D" id="1.10.3210.10">
    <property type="entry name" value="Hypothetical protein af1432"/>
    <property type="match status" value="1"/>
</dbReference>
<dbReference type="PANTHER" id="PTHR11373">
    <property type="entry name" value="DEOXYNUCLEOSIDE TRIPHOSPHATE TRIPHOSPHOHYDROLASE"/>
    <property type="match status" value="1"/>
</dbReference>
<dbReference type="InterPro" id="IPR050135">
    <property type="entry name" value="dGTPase-like"/>
</dbReference>
<dbReference type="PROSITE" id="PS51831">
    <property type="entry name" value="HD"/>
    <property type="match status" value="1"/>
</dbReference>
<dbReference type="Proteomes" id="UP000007799">
    <property type="component" value="Unassembled WGS sequence"/>
</dbReference>
<feature type="compositionally biased region" description="Low complexity" evidence="1">
    <location>
        <begin position="208"/>
        <end position="219"/>
    </location>
</feature>
<feature type="compositionally biased region" description="Basic and acidic residues" evidence="1">
    <location>
        <begin position="563"/>
        <end position="580"/>
    </location>
</feature>
<dbReference type="EMBL" id="GL832963">
    <property type="protein sequence ID" value="EGD83500.1"/>
    <property type="molecule type" value="Genomic_DNA"/>
</dbReference>
<dbReference type="Gene3D" id="3.30.70.2760">
    <property type="match status" value="1"/>
</dbReference>
<feature type="domain" description="HD" evidence="2">
    <location>
        <begin position="52"/>
        <end position="171"/>
    </location>
</feature>
<dbReference type="OMA" id="HEDMSER"/>
<dbReference type="InterPro" id="IPR003607">
    <property type="entry name" value="HD/PDEase_dom"/>
</dbReference>
<dbReference type="FunCoup" id="F2U6L8">
    <property type="interactions" value="660"/>
</dbReference>
<dbReference type="GO" id="GO:0006203">
    <property type="term" value="P:dGTP catabolic process"/>
    <property type="evidence" value="ECO:0007669"/>
    <property type="project" value="TreeGrafter"/>
</dbReference>
<dbReference type="PANTHER" id="PTHR11373:SF4">
    <property type="entry name" value="DEOXYNUCLEOSIDE TRIPHOSPHATE TRIPHOSPHOHYDROLASE SAMHD1"/>
    <property type="match status" value="1"/>
</dbReference>
<name>F2U6L8_SALR5</name>
<dbReference type="OrthoDB" id="9991235at2759"/>